<evidence type="ECO:0000256" key="1">
    <source>
        <dbReference type="ARBA" id="ARBA00022723"/>
    </source>
</evidence>
<feature type="compositionally biased region" description="Basic and acidic residues" evidence="5">
    <location>
        <begin position="74"/>
        <end position="89"/>
    </location>
</feature>
<keyword evidence="2 4" id="KW-0862">Zinc</keyword>
<dbReference type="Proteomes" id="UP000812966">
    <property type="component" value="Unassembled WGS sequence"/>
</dbReference>
<evidence type="ECO:0000259" key="6">
    <source>
        <dbReference type="PROSITE" id="PS50023"/>
    </source>
</evidence>
<feature type="domain" description="LIM zinc-binding" evidence="6">
    <location>
        <begin position="658"/>
        <end position="717"/>
    </location>
</feature>
<feature type="compositionally biased region" description="Polar residues" evidence="5">
    <location>
        <begin position="185"/>
        <end position="196"/>
    </location>
</feature>
<dbReference type="FunFam" id="2.10.110.10:FF:000009">
    <property type="entry name" value="Paxillin isoform 1"/>
    <property type="match status" value="1"/>
</dbReference>
<feature type="domain" description="LIM zinc-binding" evidence="6">
    <location>
        <begin position="509"/>
        <end position="568"/>
    </location>
</feature>
<feature type="region of interest" description="Disordered" evidence="5">
    <location>
        <begin position="313"/>
        <end position="367"/>
    </location>
</feature>
<dbReference type="SMART" id="SM00132">
    <property type="entry name" value="LIM"/>
    <property type="match status" value="3"/>
</dbReference>
<sequence length="719" mass="77751">MQHQRTRSTRLGGNNASQPLGSPIHPTKYPLSPSSSIRSNGGKGTLEAGARPVADLDHSGRASSLGNSVPYEPPKFRTFQERKKEKDRQLAIAAGREWHDPDVPTSTSVTEFGQELGHHSRPEHPTSMKSSLSMPSPRSPTPNWPGREPSIILPGVGVPLAPANILSSDIATVRPNNARRPLPSPTQRTNSISSDIAFSAHNPRESGLPRVQGPPEPSLVSIARSHIKPEPPARSYPDGVPPSVPNNTRRLPKPKASVSSIRQQIEQTTLAEGETPEPLSAARAPAGSASIDYGPDWRRDAFNRTDTVTSVKSLDRYGARQPTERPLPMPPVGVGSSRSLDRKPVAVSPMTTTPSIGRSSPSVGLPSVSVQASADGAAPYRPSTETYKVPGGRACPPDIPAIVVPSDTETGDSRDDHVEFPARIPSPMRSYSYSTVPKISVASMATEDFDIMPANIPGIVLPGGGDGVSDIAISFGAPEVPAIVMPEDEQPSSSERAREPPVQRSGPGIFCERCDTAIIGRIVSAMDKRWHPACFQCSTCRTLLEHVSSYEHDGKAYCHMDYHDLFAPKCHYCETAIVDSRYITIDDPALGHRYYHELHFFCGECGDPFLDPSKSSSAGTEFNKGADSKQESDDLTKEFIINGKHAFCVECDVKLHRPKCAGCRKPIRDEALGAMGAKWHKECFCCAQCDASFPNGTFFPMDDEPFCQDCYTASLQNGP</sequence>
<dbReference type="PANTHER" id="PTHR24214:SF38">
    <property type="entry name" value="PDZ AND LIM DOMAIN PROTEIN ZASP-RELATED"/>
    <property type="match status" value="1"/>
</dbReference>
<reference evidence="7" key="1">
    <citation type="submission" date="2020-04" db="EMBL/GenBank/DDBJ databases">
        <title>Analysis of mating type loci in Filobasidium floriforme.</title>
        <authorList>
            <person name="Nowrousian M."/>
        </authorList>
    </citation>
    <scope>NUCLEOTIDE SEQUENCE</scope>
    <source>
        <strain evidence="7">CBS 6242</strain>
    </source>
</reference>
<feature type="region of interest" description="Disordered" evidence="5">
    <location>
        <begin position="1"/>
        <end position="148"/>
    </location>
</feature>
<dbReference type="InterPro" id="IPR050604">
    <property type="entry name" value="PDZ-LIM_domain"/>
</dbReference>
<keyword evidence="1 4" id="KW-0479">Metal-binding</keyword>
<dbReference type="GO" id="GO:0030036">
    <property type="term" value="P:actin cytoskeleton organization"/>
    <property type="evidence" value="ECO:0007669"/>
    <property type="project" value="TreeGrafter"/>
</dbReference>
<dbReference type="InterPro" id="IPR001781">
    <property type="entry name" value="Znf_LIM"/>
</dbReference>
<dbReference type="GO" id="GO:0046872">
    <property type="term" value="F:metal ion binding"/>
    <property type="evidence" value="ECO:0007669"/>
    <property type="project" value="UniProtKB-KW"/>
</dbReference>
<gene>
    <name evidence="7" type="ORF">FFLO_01783</name>
</gene>
<dbReference type="GO" id="GO:0051371">
    <property type="term" value="F:muscle alpha-actinin binding"/>
    <property type="evidence" value="ECO:0007669"/>
    <property type="project" value="TreeGrafter"/>
</dbReference>
<dbReference type="GO" id="GO:0003779">
    <property type="term" value="F:actin binding"/>
    <property type="evidence" value="ECO:0007669"/>
    <property type="project" value="TreeGrafter"/>
</dbReference>
<proteinExistence type="predicted"/>
<dbReference type="SUPFAM" id="SSF57716">
    <property type="entry name" value="Glucocorticoid receptor-like (DNA-binding domain)"/>
    <property type="match status" value="4"/>
</dbReference>
<feature type="compositionally biased region" description="Pro residues" evidence="5">
    <location>
        <begin position="230"/>
        <end position="244"/>
    </location>
</feature>
<feature type="compositionally biased region" description="Polar residues" evidence="5">
    <location>
        <begin position="127"/>
        <end position="136"/>
    </location>
</feature>
<evidence type="ECO:0000313" key="7">
    <source>
        <dbReference type="EMBL" id="KAG7562828.1"/>
    </source>
</evidence>
<name>A0A8K0JQI5_9TREE</name>
<feature type="compositionally biased region" description="Polar residues" evidence="5">
    <location>
        <begin position="9"/>
        <end position="20"/>
    </location>
</feature>
<evidence type="ECO:0000256" key="4">
    <source>
        <dbReference type="PROSITE-ProRule" id="PRU00125"/>
    </source>
</evidence>
<accession>A0A8K0JQI5</accession>
<feature type="compositionally biased region" description="Basic and acidic residues" evidence="5">
    <location>
        <begin position="116"/>
        <end position="126"/>
    </location>
</feature>
<dbReference type="Gene3D" id="2.10.110.10">
    <property type="entry name" value="Cysteine Rich Protein"/>
    <property type="match status" value="3"/>
</dbReference>
<feature type="region of interest" description="Disordered" evidence="5">
    <location>
        <begin position="171"/>
        <end position="300"/>
    </location>
</feature>
<evidence type="ECO:0000256" key="2">
    <source>
        <dbReference type="ARBA" id="ARBA00022833"/>
    </source>
</evidence>
<dbReference type="AlphaFoldDB" id="A0A8K0JQI5"/>
<dbReference type="Pfam" id="PF00412">
    <property type="entry name" value="LIM"/>
    <property type="match status" value="2"/>
</dbReference>
<dbReference type="GO" id="GO:0001725">
    <property type="term" value="C:stress fiber"/>
    <property type="evidence" value="ECO:0007669"/>
    <property type="project" value="TreeGrafter"/>
</dbReference>
<dbReference type="GO" id="GO:0030695">
    <property type="term" value="F:GTPase regulator activity"/>
    <property type="evidence" value="ECO:0007669"/>
    <property type="project" value="UniProtKB-ARBA"/>
</dbReference>
<protein>
    <recommendedName>
        <fullName evidence="6">LIM zinc-binding domain-containing protein</fullName>
    </recommendedName>
</protein>
<dbReference type="GO" id="GO:0031941">
    <property type="term" value="C:filamentous actin"/>
    <property type="evidence" value="ECO:0007669"/>
    <property type="project" value="TreeGrafter"/>
</dbReference>
<dbReference type="PROSITE" id="PS50023">
    <property type="entry name" value="LIM_DOMAIN_2"/>
    <property type="match status" value="2"/>
</dbReference>
<feature type="compositionally biased region" description="Polar residues" evidence="5">
    <location>
        <begin position="257"/>
        <end position="270"/>
    </location>
</feature>
<keyword evidence="8" id="KW-1185">Reference proteome</keyword>
<keyword evidence="3 4" id="KW-0440">LIM domain</keyword>
<comment type="caution">
    <text evidence="7">The sequence shown here is derived from an EMBL/GenBank/DDBJ whole genome shotgun (WGS) entry which is preliminary data.</text>
</comment>
<dbReference type="PROSITE" id="PS00478">
    <property type="entry name" value="LIM_DOMAIN_1"/>
    <property type="match status" value="2"/>
</dbReference>
<evidence type="ECO:0000256" key="5">
    <source>
        <dbReference type="SAM" id="MobiDB-lite"/>
    </source>
</evidence>
<feature type="compositionally biased region" description="Polar residues" evidence="5">
    <location>
        <begin position="349"/>
        <end position="358"/>
    </location>
</feature>
<evidence type="ECO:0000313" key="8">
    <source>
        <dbReference type="Proteomes" id="UP000812966"/>
    </source>
</evidence>
<evidence type="ECO:0000256" key="3">
    <source>
        <dbReference type="ARBA" id="ARBA00023038"/>
    </source>
</evidence>
<organism evidence="7 8">
    <name type="scientific">Filobasidium floriforme</name>
    <dbReference type="NCBI Taxonomy" id="5210"/>
    <lineage>
        <taxon>Eukaryota</taxon>
        <taxon>Fungi</taxon>
        <taxon>Dikarya</taxon>
        <taxon>Basidiomycota</taxon>
        <taxon>Agaricomycotina</taxon>
        <taxon>Tremellomycetes</taxon>
        <taxon>Filobasidiales</taxon>
        <taxon>Filobasidiaceae</taxon>
        <taxon>Filobasidium</taxon>
    </lineage>
</organism>
<dbReference type="CDD" id="cd08368">
    <property type="entry name" value="LIM"/>
    <property type="match status" value="2"/>
</dbReference>
<dbReference type="EMBL" id="JABELV010000025">
    <property type="protein sequence ID" value="KAG7562828.1"/>
    <property type="molecule type" value="Genomic_DNA"/>
</dbReference>
<dbReference type="PANTHER" id="PTHR24214">
    <property type="entry name" value="PDZ AND LIM DOMAIN PROTEIN ZASP"/>
    <property type="match status" value="1"/>
</dbReference>